<keyword evidence="1" id="KW-0812">Transmembrane</keyword>
<name>A0A0E9PWW2_ANGAN</name>
<dbReference type="AlphaFoldDB" id="A0A0E9PWW2"/>
<keyword evidence="1" id="KW-0472">Membrane</keyword>
<organism evidence="2">
    <name type="scientific">Anguilla anguilla</name>
    <name type="common">European freshwater eel</name>
    <name type="synonym">Muraena anguilla</name>
    <dbReference type="NCBI Taxonomy" id="7936"/>
    <lineage>
        <taxon>Eukaryota</taxon>
        <taxon>Metazoa</taxon>
        <taxon>Chordata</taxon>
        <taxon>Craniata</taxon>
        <taxon>Vertebrata</taxon>
        <taxon>Euteleostomi</taxon>
        <taxon>Actinopterygii</taxon>
        <taxon>Neopterygii</taxon>
        <taxon>Teleostei</taxon>
        <taxon>Anguilliformes</taxon>
        <taxon>Anguillidae</taxon>
        <taxon>Anguilla</taxon>
    </lineage>
</organism>
<proteinExistence type="predicted"/>
<evidence type="ECO:0000313" key="2">
    <source>
        <dbReference type="EMBL" id="JAH08984.1"/>
    </source>
</evidence>
<dbReference type="EMBL" id="GBXM01099593">
    <property type="protein sequence ID" value="JAH08984.1"/>
    <property type="molecule type" value="Transcribed_RNA"/>
</dbReference>
<evidence type="ECO:0000256" key="1">
    <source>
        <dbReference type="SAM" id="Phobius"/>
    </source>
</evidence>
<protein>
    <submittedName>
        <fullName evidence="2">Uncharacterized protein</fullName>
    </submittedName>
</protein>
<feature type="transmembrane region" description="Helical" evidence="1">
    <location>
        <begin position="15"/>
        <end position="35"/>
    </location>
</feature>
<keyword evidence="1" id="KW-1133">Transmembrane helix</keyword>
<sequence length="44" mass="4765">MSSLIMKQGQAAQDCFYLLLAALGIGEHFFSLTYIDGNNSPPDS</sequence>
<reference evidence="2" key="1">
    <citation type="submission" date="2014-11" db="EMBL/GenBank/DDBJ databases">
        <authorList>
            <person name="Amaro Gonzalez C."/>
        </authorList>
    </citation>
    <scope>NUCLEOTIDE SEQUENCE</scope>
</reference>
<accession>A0A0E9PWW2</accession>
<reference evidence="2" key="2">
    <citation type="journal article" date="2015" name="Fish Shellfish Immunol.">
        <title>Early steps in the European eel (Anguilla anguilla)-Vibrio vulnificus interaction in the gills: Role of the RtxA13 toxin.</title>
        <authorList>
            <person name="Callol A."/>
            <person name="Pajuelo D."/>
            <person name="Ebbesson L."/>
            <person name="Teles M."/>
            <person name="MacKenzie S."/>
            <person name="Amaro C."/>
        </authorList>
    </citation>
    <scope>NUCLEOTIDE SEQUENCE</scope>
</reference>